<dbReference type="HOGENOM" id="CLU_1006139_0_0_1"/>
<dbReference type="InParanoid" id="M1DFY0"/>
<evidence type="ECO:0000313" key="3">
    <source>
        <dbReference type="Proteomes" id="UP000011115"/>
    </source>
</evidence>
<dbReference type="Gramene" id="PGSC0003DMT400088422">
    <property type="protein sequence ID" value="PGSC0003DMT400088422"/>
    <property type="gene ID" value="PGSC0003DMG400037993"/>
</dbReference>
<dbReference type="AlphaFoldDB" id="M1DFY0"/>
<dbReference type="Proteomes" id="UP000011115">
    <property type="component" value="Unassembled WGS sequence"/>
</dbReference>
<reference evidence="2" key="2">
    <citation type="submission" date="2015-06" db="UniProtKB">
        <authorList>
            <consortium name="EnsemblPlants"/>
        </authorList>
    </citation>
    <scope>IDENTIFICATION</scope>
    <source>
        <strain evidence="2">DM1-3 516 R44</strain>
    </source>
</reference>
<protein>
    <submittedName>
        <fullName evidence="2">Integrase core domain containing protein</fullName>
    </submittedName>
</protein>
<keyword evidence="3" id="KW-1185">Reference proteome</keyword>
<organism evidence="2 3">
    <name type="scientific">Solanum tuberosum</name>
    <name type="common">Potato</name>
    <dbReference type="NCBI Taxonomy" id="4113"/>
    <lineage>
        <taxon>Eukaryota</taxon>
        <taxon>Viridiplantae</taxon>
        <taxon>Streptophyta</taxon>
        <taxon>Embryophyta</taxon>
        <taxon>Tracheophyta</taxon>
        <taxon>Spermatophyta</taxon>
        <taxon>Magnoliopsida</taxon>
        <taxon>eudicotyledons</taxon>
        <taxon>Gunneridae</taxon>
        <taxon>Pentapetalae</taxon>
        <taxon>asterids</taxon>
        <taxon>lamiids</taxon>
        <taxon>Solanales</taxon>
        <taxon>Solanaceae</taxon>
        <taxon>Solanoideae</taxon>
        <taxon>Solaneae</taxon>
        <taxon>Solanum</taxon>
    </lineage>
</organism>
<dbReference type="PaxDb" id="4113-PGSC0003DMT400088422"/>
<evidence type="ECO:0000256" key="1">
    <source>
        <dbReference type="SAM" id="MobiDB-lite"/>
    </source>
</evidence>
<proteinExistence type="predicted"/>
<evidence type="ECO:0000313" key="2">
    <source>
        <dbReference type="EnsemblPlants" id="PGSC0003DMT400088422"/>
    </source>
</evidence>
<reference evidence="3" key="1">
    <citation type="journal article" date="2011" name="Nature">
        <title>Genome sequence and analysis of the tuber crop potato.</title>
        <authorList>
            <consortium name="The Potato Genome Sequencing Consortium"/>
        </authorList>
    </citation>
    <scope>NUCLEOTIDE SEQUENCE [LARGE SCALE GENOMIC DNA]</scope>
    <source>
        <strain evidence="3">cv. DM1-3 516 R44</strain>
    </source>
</reference>
<feature type="region of interest" description="Disordered" evidence="1">
    <location>
        <begin position="278"/>
        <end position="304"/>
    </location>
</feature>
<dbReference type="EnsemblPlants" id="PGSC0003DMT400088422">
    <property type="protein sequence ID" value="PGSC0003DMT400088422"/>
    <property type="gene ID" value="PGSC0003DMG400037993"/>
</dbReference>
<name>M1DFY0_SOLTU</name>
<accession>M1DFY0</accession>
<sequence length="304" mass="32539">MMQKMMRRFDATNENVKEIRNNLSGIGQKVDAHAVSIKHLKQQMTRLSTKVNLRQPDTLPSNIIQNANNDGHCMEVRYEKSAENRLVQRSTDPIDGPSIHPRTVDGVHISQSVDQSTDRSAHPWFPSATNIVGALTNGRVPRTVDQSTDLSFGTNKASTGTMAPNKLVTYTKQGKSKSVAHSFRVLERPAPTVDLSSFQTELASLSANVDAILSTPTVNPHAAPTALADDTVLNALFSGIAEEGPDPTHTKGASSFAPVVEVPPVVRDVVSTTDGVVRVTKSTTEGDPSMVPAGSGKPDPPSCS</sequence>